<proteinExistence type="predicted"/>
<keyword evidence="3" id="KW-1185">Reference proteome</keyword>
<reference evidence="2" key="1">
    <citation type="submission" date="2023-06" db="EMBL/GenBank/DDBJ databases">
        <title>Genome-scale phylogeny and comparative genomics of the fungal order Sordariales.</title>
        <authorList>
            <consortium name="Lawrence Berkeley National Laboratory"/>
            <person name="Hensen N."/>
            <person name="Bonometti L."/>
            <person name="Westerberg I."/>
            <person name="Brannstrom I.O."/>
            <person name="Guillou S."/>
            <person name="Cros-Aarteil S."/>
            <person name="Calhoun S."/>
            <person name="Haridas S."/>
            <person name="Kuo A."/>
            <person name="Mondo S."/>
            <person name="Pangilinan J."/>
            <person name="Riley R."/>
            <person name="LaButti K."/>
            <person name="Andreopoulos B."/>
            <person name="Lipzen A."/>
            <person name="Chen C."/>
            <person name="Yanf M."/>
            <person name="Daum C."/>
            <person name="Ng V."/>
            <person name="Clum A."/>
            <person name="Steindorff A."/>
            <person name="Ohm R."/>
            <person name="Martin F."/>
            <person name="Silar P."/>
            <person name="Natvig D."/>
            <person name="Lalanne C."/>
            <person name="Gautier V."/>
            <person name="Ament-velasquez S.L."/>
            <person name="Kruys A."/>
            <person name="Hutchinson M.I."/>
            <person name="Powell A.J."/>
            <person name="Barry K."/>
            <person name="Miller A.N."/>
            <person name="Grigoriev I.V."/>
            <person name="Debuchy R."/>
            <person name="Gladieux P."/>
            <person name="Thoren M.H."/>
            <person name="Johannesson H."/>
        </authorList>
    </citation>
    <scope>NUCLEOTIDE SEQUENCE</scope>
    <source>
        <strain evidence="2">SMH2392-1A</strain>
    </source>
</reference>
<sequence>MLRGGHAARQLDGDDRSLSETDELEELDNVDDENYEQQDVNRYEQNGFLYDDYDTNSDWGEYGNVPVILGEYEEMVMRLEGSDDWNKEQRKIHELIYMRGLHPMIPSWWRMSFRMWGITQQHMDDVFTPKRSQKRVVIHAYGNELSAAKALESLFYLSQTVKDYEEIGYQDRIAPTVVKVIRNYYKWALKDASVGRCGIPPGLLVTAYPPDFTINFDIGEDTDGDDGDYVDEEGIGNGVEQDETGKGDGGYIDDDRDYDDRDLDDFTDEQHQQRFTRTVSRDLEKRLMDMGQRWRRYLREDVRKDIPVDPPTLYAFAVVQHMVMLVSHDSNSSKNPVVVLEQVRLNDRGQWLWNALSIAIPINKTRDAIFKMRRAGCFSLSRDESDDPDI</sequence>
<gene>
    <name evidence="2" type="ORF">B0T26DRAFT_643740</name>
</gene>
<dbReference type="EMBL" id="JAUIRO010000003">
    <property type="protein sequence ID" value="KAK0722097.1"/>
    <property type="molecule type" value="Genomic_DNA"/>
</dbReference>
<protein>
    <submittedName>
        <fullName evidence="2">Uncharacterized protein</fullName>
    </submittedName>
</protein>
<accession>A0AA40AUB0</accession>
<feature type="region of interest" description="Disordered" evidence="1">
    <location>
        <begin position="231"/>
        <end position="254"/>
    </location>
</feature>
<organism evidence="2 3">
    <name type="scientific">Lasiosphaeria miniovina</name>
    <dbReference type="NCBI Taxonomy" id="1954250"/>
    <lineage>
        <taxon>Eukaryota</taxon>
        <taxon>Fungi</taxon>
        <taxon>Dikarya</taxon>
        <taxon>Ascomycota</taxon>
        <taxon>Pezizomycotina</taxon>
        <taxon>Sordariomycetes</taxon>
        <taxon>Sordariomycetidae</taxon>
        <taxon>Sordariales</taxon>
        <taxon>Lasiosphaeriaceae</taxon>
        <taxon>Lasiosphaeria</taxon>
    </lineage>
</organism>
<dbReference type="AlphaFoldDB" id="A0AA40AUB0"/>
<comment type="caution">
    <text evidence="2">The sequence shown here is derived from an EMBL/GenBank/DDBJ whole genome shotgun (WGS) entry which is preliminary data.</text>
</comment>
<dbReference type="GeneID" id="85320831"/>
<dbReference type="Proteomes" id="UP001172101">
    <property type="component" value="Unassembled WGS sequence"/>
</dbReference>
<dbReference type="RefSeq" id="XP_060298021.1">
    <property type="nucleotide sequence ID" value="XM_060437561.1"/>
</dbReference>
<evidence type="ECO:0000256" key="1">
    <source>
        <dbReference type="SAM" id="MobiDB-lite"/>
    </source>
</evidence>
<evidence type="ECO:0000313" key="2">
    <source>
        <dbReference type="EMBL" id="KAK0722097.1"/>
    </source>
</evidence>
<feature type="compositionally biased region" description="Acidic residues" evidence="1">
    <location>
        <begin position="20"/>
        <end position="36"/>
    </location>
</feature>
<feature type="compositionally biased region" description="Basic and acidic residues" evidence="1">
    <location>
        <begin position="9"/>
        <end position="19"/>
    </location>
</feature>
<name>A0AA40AUB0_9PEZI</name>
<feature type="region of interest" description="Disordered" evidence="1">
    <location>
        <begin position="1"/>
        <end position="38"/>
    </location>
</feature>
<evidence type="ECO:0000313" key="3">
    <source>
        <dbReference type="Proteomes" id="UP001172101"/>
    </source>
</evidence>